<feature type="domain" description="Glutamine amidotransferase type-2" evidence="9">
    <location>
        <begin position="2"/>
        <end position="217"/>
    </location>
</feature>
<dbReference type="InterPro" id="IPR014729">
    <property type="entry name" value="Rossmann-like_a/b/a_fold"/>
</dbReference>
<comment type="catalytic activity">
    <reaction evidence="6">
        <text>L-aspartate + L-glutamine + ATP + H2O = L-asparagine + L-glutamate + AMP + diphosphate + H(+)</text>
        <dbReference type="Rhea" id="RHEA:12228"/>
        <dbReference type="ChEBI" id="CHEBI:15377"/>
        <dbReference type="ChEBI" id="CHEBI:15378"/>
        <dbReference type="ChEBI" id="CHEBI:29985"/>
        <dbReference type="ChEBI" id="CHEBI:29991"/>
        <dbReference type="ChEBI" id="CHEBI:30616"/>
        <dbReference type="ChEBI" id="CHEBI:33019"/>
        <dbReference type="ChEBI" id="CHEBI:58048"/>
        <dbReference type="ChEBI" id="CHEBI:58359"/>
        <dbReference type="ChEBI" id="CHEBI:456215"/>
        <dbReference type="EC" id="6.3.5.4"/>
    </reaction>
</comment>
<gene>
    <name evidence="10" type="ORF">FTW19_01610</name>
</gene>
<dbReference type="InterPro" id="IPR006426">
    <property type="entry name" value="Asn_synth_AEB"/>
</dbReference>
<reference evidence="10 11" key="1">
    <citation type="submission" date="2019-08" db="EMBL/GenBank/DDBJ databases">
        <title>Complete genome sequence of Terriglobus albidus strain ORNL.</title>
        <authorList>
            <person name="Podar M."/>
        </authorList>
    </citation>
    <scope>NUCLEOTIDE SEQUENCE [LARGE SCALE GENOMIC DNA]</scope>
    <source>
        <strain evidence="10 11">ORNL</strain>
    </source>
</reference>
<evidence type="ECO:0000313" key="10">
    <source>
        <dbReference type="EMBL" id="QEE26813.1"/>
    </source>
</evidence>
<dbReference type="AlphaFoldDB" id="A0A5B9E3A0"/>
<sequence length="644" mass="71809">MSAIAGLWHRDGAPGAKARLGNVLAALRHYGPDVRTLWGDGAVAVGCCLRKILPEDGMQAQPISPDGGRTNVVADVRLDNRSEIAELLRITPNDAAAMSDAAILAHAVAHWGTDCFRYIVGDYSFAAWNSLDQSWLLARDVAGALPLYFYSNDKIFAFASMPIGLLALAEVPAEVNEEGLLQMLESAPRASAEVTEWSAFQHIRRVPAGHFIRIDSRGERTFEHWRPPAELRLKRPEDYYEGLREHLNRAVACRLRGVGDAASHLSGGLDSSSVAATAAQLQAQRGASVVAYTSIPQRHCSVEPHNRFSDESEHAAATAALYPNLQHVLITSEGRSPWHSLDSHFLLYQQPMLNLCNSAWIAAIHNDIAQRNIKVLLTGSMGNFTISYRGLEMLPALIASGQWSELWQLTRALHRRGMSRKFLLASSFAPWIPKALLMAAKRSPPPPNLLHPDHNEKRRRLPPASPFTFTADHVRWRMFLLQRTDLAAIRKGTLAAWGVDERDPTTDRRLLEFCMSIPAAEWMRDGLPSAVLRNGLADRLPEKVRYETRKGIQATDWHIEAAKALPQLQEEMRKLEKSPSVNGMIDIPRLRSMMEDWPKDNDFEKISSYRYTFLRALSVGRFLRDAESCKTAINVIASQEPAIP</sequence>
<evidence type="ECO:0000256" key="5">
    <source>
        <dbReference type="ARBA" id="ARBA00022840"/>
    </source>
</evidence>
<evidence type="ECO:0000259" key="9">
    <source>
        <dbReference type="PROSITE" id="PS51278"/>
    </source>
</evidence>
<dbReference type="PIRSF" id="PIRSF001589">
    <property type="entry name" value="Asn_synthetase_glu-h"/>
    <property type="match status" value="1"/>
</dbReference>
<dbReference type="EC" id="6.3.5.4" evidence="3"/>
<dbReference type="InterPro" id="IPR051786">
    <property type="entry name" value="ASN_synthetase/amidase"/>
</dbReference>
<comment type="similarity">
    <text evidence="2">Belongs to the asparagine synthetase family.</text>
</comment>
<comment type="pathway">
    <text evidence="1">Amino-acid biosynthesis; L-asparagine biosynthesis; L-asparagine from L-aspartate (L-Gln route): step 1/1.</text>
</comment>
<evidence type="ECO:0000256" key="6">
    <source>
        <dbReference type="ARBA" id="ARBA00048741"/>
    </source>
</evidence>
<organism evidence="10 11">
    <name type="scientific">Terriglobus albidus</name>
    <dbReference type="NCBI Taxonomy" id="1592106"/>
    <lineage>
        <taxon>Bacteria</taxon>
        <taxon>Pseudomonadati</taxon>
        <taxon>Acidobacteriota</taxon>
        <taxon>Terriglobia</taxon>
        <taxon>Terriglobales</taxon>
        <taxon>Acidobacteriaceae</taxon>
        <taxon>Terriglobus</taxon>
    </lineage>
</organism>
<dbReference type="Gene3D" id="3.60.20.10">
    <property type="entry name" value="Glutamine Phosphoribosylpyrophosphate, subunit 1, domain 1"/>
    <property type="match status" value="1"/>
</dbReference>
<evidence type="ECO:0000313" key="11">
    <source>
        <dbReference type="Proteomes" id="UP000321820"/>
    </source>
</evidence>
<dbReference type="GO" id="GO:0006529">
    <property type="term" value="P:asparagine biosynthetic process"/>
    <property type="evidence" value="ECO:0007669"/>
    <property type="project" value="InterPro"/>
</dbReference>
<proteinExistence type="inferred from homology"/>
<evidence type="ECO:0000256" key="1">
    <source>
        <dbReference type="ARBA" id="ARBA00005187"/>
    </source>
</evidence>
<keyword evidence="4 7" id="KW-0547">Nucleotide-binding</keyword>
<dbReference type="KEGG" id="talb:FTW19_01610"/>
<accession>A0A5B9E3A0</accession>
<protein>
    <recommendedName>
        <fullName evidence="3">asparagine synthase (glutamine-hydrolyzing)</fullName>
        <ecNumber evidence="3">6.3.5.4</ecNumber>
    </recommendedName>
</protein>
<keyword evidence="5 7" id="KW-0067">ATP-binding</keyword>
<dbReference type="Gene3D" id="3.40.50.620">
    <property type="entry name" value="HUPs"/>
    <property type="match status" value="2"/>
</dbReference>
<dbReference type="SUPFAM" id="SSF56235">
    <property type="entry name" value="N-terminal nucleophile aminohydrolases (Ntn hydrolases)"/>
    <property type="match status" value="1"/>
</dbReference>
<dbReference type="GO" id="GO:0004066">
    <property type="term" value="F:asparagine synthase (glutamine-hydrolyzing) activity"/>
    <property type="evidence" value="ECO:0007669"/>
    <property type="project" value="UniProtKB-EC"/>
</dbReference>
<evidence type="ECO:0000256" key="8">
    <source>
        <dbReference type="SAM" id="MobiDB-lite"/>
    </source>
</evidence>
<dbReference type="EMBL" id="CP042806">
    <property type="protein sequence ID" value="QEE26813.1"/>
    <property type="molecule type" value="Genomic_DNA"/>
</dbReference>
<dbReference type="InterPro" id="IPR001962">
    <property type="entry name" value="Asn_synthase"/>
</dbReference>
<evidence type="ECO:0000256" key="7">
    <source>
        <dbReference type="PIRSR" id="PIRSR001589-2"/>
    </source>
</evidence>
<dbReference type="InterPro" id="IPR017932">
    <property type="entry name" value="GATase_2_dom"/>
</dbReference>
<name>A0A5B9E3A0_9BACT</name>
<dbReference type="PROSITE" id="PS51278">
    <property type="entry name" value="GATASE_TYPE_2"/>
    <property type="match status" value="1"/>
</dbReference>
<dbReference type="RefSeq" id="WP_147645955.1">
    <property type="nucleotide sequence ID" value="NZ_CP042806.1"/>
</dbReference>
<keyword evidence="11" id="KW-1185">Reference proteome</keyword>
<dbReference type="OrthoDB" id="9763290at2"/>
<dbReference type="PANTHER" id="PTHR43284">
    <property type="entry name" value="ASPARAGINE SYNTHETASE (GLUTAMINE-HYDROLYZING)"/>
    <property type="match status" value="1"/>
</dbReference>
<dbReference type="Proteomes" id="UP000321820">
    <property type="component" value="Chromosome"/>
</dbReference>
<evidence type="ECO:0000256" key="4">
    <source>
        <dbReference type="ARBA" id="ARBA00022741"/>
    </source>
</evidence>
<feature type="binding site" evidence="7">
    <location>
        <position position="100"/>
    </location>
    <ligand>
        <name>L-glutamine</name>
        <dbReference type="ChEBI" id="CHEBI:58359"/>
    </ligand>
</feature>
<dbReference type="SUPFAM" id="SSF52402">
    <property type="entry name" value="Adenine nucleotide alpha hydrolases-like"/>
    <property type="match status" value="1"/>
</dbReference>
<dbReference type="GO" id="GO:0005524">
    <property type="term" value="F:ATP binding"/>
    <property type="evidence" value="ECO:0007669"/>
    <property type="project" value="UniProtKB-KW"/>
</dbReference>
<evidence type="ECO:0000256" key="2">
    <source>
        <dbReference type="ARBA" id="ARBA00005752"/>
    </source>
</evidence>
<dbReference type="InterPro" id="IPR029055">
    <property type="entry name" value="Ntn_hydrolases_N"/>
</dbReference>
<dbReference type="PANTHER" id="PTHR43284:SF1">
    <property type="entry name" value="ASPARAGINE SYNTHETASE"/>
    <property type="match status" value="1"/>
</dbReference>
<dbReference type="Pfam" id="PF13537">
    <property type="entry name" value="GATase_7"/>
    <property type="match status" value="1"/>
</dbReference>
<dbReference type="Pfam" id="PF00733">
    <property type="entry name" value="Asn_synthase"/>
    <property type="match status" value="1"/>
</dbReference>
<evidence type="ECO:0000256" key="3">
    <source>
        <dbReference type="ARBA" id="ARBA00012737"/>
    </source>
</evidence>
<feature type="region of interest" description="Disordered" evidence="8">
    <location>
        <begin position="443"/>
        <end position="464"/>
    </location>
</feature>